<organism evidence="1 2">
    <name type="scientific">Hygrophoropsis aurantiaca</name>
    <dbReference type="NCBI Taxonomy" id="72124"/>
    <lineage>
        <taxon>Eukaryota</taxon>
        <taxon>Fungi</taxon>
        <taxon>Dikarya</taxon>
        <taxon>Basidiomycota</taxon>
        <taxon>Agaricomycotina</taxon>
        <taxon>Agaricomycetes</taxon>
        <taxon>Agaricomycetidae</taxon>
        <taxon>Boletales</taxon>
        <taxon>Coniophorineae</taxon>
        <taxon>Hygrophoropsidaceae</taxon>
        <taxon>Hygrophoropsis</taxon>
    </lineage>
</organism>
<protein>
    <submittedName>
        <fullName evidence="1">Uncharacterized protein</fullName>
    </submittedName>
</protein>
<name>A0ACB7ZZ69_9AGAM</name>
<reference evidence="1" key="1">
    <citation type="journal article" date="2021" name="New Phytol.">
        <title>Evolutionary innovations through gain and loss of genes in the ectomycorrhizal Boletales.</title>
        <authorList>
            <person name="Wu G."/>
            <person name="Miyauchi S."/>
            <person name="Morin E."/>
            <person name="Kuo A."/>
            <person name="Drula E."/>
            <person name="Varga T."/>
            <person name="Kohler A."/>
            <person name="Feng B."/>
            <person name="Cao Y."/>
            <person name="Lipzen A."/>
            <person name="Daum C."/>
            <person name="Hundley H."/>
            <person name="Pangilinan J."/>
            <person name="Johnson J."/>
            <person name="Barry K."/>
            <person name="LaButti K."/>
            <person name="Ng V."/>
            <person name="Ahrendt S."/>
            <person name="Min B."/>
            <person name="Choi I.G."/>
            <person name="Park H."/>
            <person name="Plett J.M."/>
            <person name="Magnuson J."/>
            <person name="Spatafora J.W."/>
            <person name="Nagy L.G."/>
            <person name="Henrissat B."/>
            <person name="Grigoriev I.V."/>
            <person name="Yang Z.L."/>
            <person name="Xu J."/>
            <person name="Martin F.M."/>
        </authorList>
    </citation>
    <scope>NUCLEOTIDE SEQUENCE</scope>
    <source>
        <strain evidence="1">ATCC 28755</strain>
    </source>
</reference>
<dbReference type="EMBL" id="MU268062">
    <property type="protein sequence ID" value="KAH7906147.1"/>
    <property type="molecule type" value="Genomic_DNA"/>
</dbReference>
<comment type="caution">
    <text evidence="1">The sequence shown here is derived from an EMBL/GenBank/DDBJ whole genome shotgun (WGS) entry which is preliminary data.</text>
</comment>
<keyword evidence="2" id="KW-1185">Reference proteome</keyword>
<evidence type="ECO:0000313" key="1">
    <source>
        <dbReference type="EMBL" id="KAH7906147.1"/>
    </source>
</evidence>
<accession>A0ACB7ZZ69</accession>
<proteinExistence type="predicted"/>
<dbReference type="Proteomes" id="UP000790377">
    <property type="component" value="Unassembled WGS sequence"/>
</dbReference>
<gene>
    <name evidence="1" type="ORF">BJ138DRAFT_1163304</name>
</gene>
<evidence type="ECO:0000313" key="2">
    <source>
        <dbReference type="Proteomes" id="UP000790377"/>
    </source>
</evidence>
<sequence>MADSAVLIQQLQTEQTMNYIIAAAGALVAYDQVLTFSREVNLVWNRQWSFMTALYLIARYSGDLLVIGTAAIYMDINWTYSGYVNMYLVVSWTSNVFLLIMQAILVIRVYALFNKSKKVLIFLATSYVFQATATFVIMGLVNNKRVVDGYYTSIGPTIGSVQELSNLNPSALSFLTILNQDITILSIVFDAILLLFALWAFVIHALEAKTLDGGWSVNALVRTLVTDHLLYFICYLVWQSLSLAVNDTEVGAILYNPDRFIRLLPARYHADESYLIHVAQFSHHIA</sequence>